<dbReference type="GO" id="GO:0090694">
    <property type="term" value="C:Scc2-Scc4 cohesin loading complex"/>
    <property type="evidence" value="ECO:0007669"/>
    <property type="project" value="TreeGrafter"/>
</dbReference>
<evidence type="ECO:0000259" key="8">
    <source>
        <dbReference type="Pfam" id="PF12830"/>
    </source>
</evidence>
<accession>A0A150G8Y2</accession>
<dbReference type="InterPro" id="IPR033031">
    <property type="entry name" value="Scc2/Nipped-B"/>
</dbReference>
<evidence type="ECO:0000256" key="6">
    <source>
        <dbReference type="RuleBase" id="RU364107"/>
    </source>
</evidence>
<name>A0A150G8Y2_GONPE</name>
<dbReference type="OrthoDB" id="418242at2759"/>
<feature type="compositionally biased region" description="Gly residues" evidence="7">
    <location>
        <begin position="1436"/>
        <end position="1445"/>
    </location>
</feature>
<dbReference type="GO" id="GO:0010468">
    <property type="term" value="P:regulation of gene expression"/>
    <property type="evidence" value="ECO:0007669"/>
    <property type="project" value="InterPro"/>
</dbReference>
<dbReference type="Proteomes" id="UP000075714">
    <property type="component" value="Unassembled WGS sequence"/>
</dbReference>
<feature type="region of interest" description="Disordered" evidence="7">
    <location>
        <begin position="981"/>
        <end position="1005"/>
    </location>
</feature>
<dbReference type="InterPro" id="IPR016024">
    <property type="entry name" value="ARM-type_fold"/>
</dbReference>
<keyword evidence="10" id="KW-1185">Reference proteome</keyword>
<evidence type="ECO:0000256" key="4">
    <source>
        <dbReference type="ARBA" id="ARBA00023242"/>
    </source>
</evidence>
<protein>
    <recommendedName>
        <fullName evidence="6">Sister chromatid cohesion protein</fullName>
    </recommendedName>
</protein>
<evidence type="ECO:0000313" key="9">
    <source>
        <dbReference type="EMBL" id="KXZ45820.1"/>
    </source>
</evidence>
<keyword evidence="4 6" id="KW-0539">Nucleus</keyword>
<dbReference type="PANTHER" id="PTHR21704">
    <property type="entry name" value="NIPPED-B-LIKE PROTEIN DELANGIN SCC2-RELATED"/>
    <property type="match status" value="1"/>
</dbReference>
<dbReference type="GO" id="GO:0003682">
    <property type="term" value="F:chromatin binding"/>
    <property type="evidence" value="ECO:0007669"/>
    <property type="project" value="TreeGrafter"/>
</dbReference>
<feature type="region of interest" description="Disordered" evidence="7">
    <location>
        <begin position="1199"/>
        <end position="1220"/>
    </location>
</feature>
<comment type="subcellular location">
    <subcellularLocation>
        <location evidence="1 6">Nucleus</location>
    </subcellularLocation>
</comment>
<keyword evidence="5 6" id="KW-0131">Cell cycle</keyword>
<dbReference type="GO" id="GO:0034087">
    <property type="term" value="P:establishment of mitotic sister chromatid cohesion"/>
    <property type="evidence" value="ECO:0007669"/>
    <property type="project" value="TreeGrafter"/>
</dbReference>
<proteinExistence type="inferred from homology"/>
<evidence type="ECO:0000256" key="3">
    <source>
        <dbReference type="ARBA" id="ARBA00022737"/>
    </source>
</evidence>
<dbReference type="EMBL" id="LSYV01000051">
    <property type="protein sequence ID" value="KXZ45820.1"/>
    <property type="molecule type" value="Genomic_DNA"/>
</dbReference>
<comment type="caution">
    <text evidence="9">The sequence shown here is derived from an EMBL/GenBank/DDBJ whole genome shotgun (WGS) entry which is preliminary data.</text>
</comment>
<evidence type="ECO:0000256" key="2">
    <source>
        <dbReference type="ARBA" id="ARBA00009252"/>
    </source>
</evidence>
<sequence>MLSRAVDTYLRTVLGVPSVPRWCPHLAGQLEQALSLLAEVASGVRLAAEGLIPLVRMSQQALTVDSLQTLHCRALGLAVAMFKAYPQQRNTVIDEFVQSVLSHLFAGKNVARHYPLRSTDPPTRIQMSTALIMQLVQAAAELPSVDTSMEELQTAINLPSGWSDYFWAEVFKKLPSARGAKAEPGSLKLWVEALVTDLLAALPLPEWPAAAVLLRRLIMAVNGEHGMKSPDSGVKLVCVDLLGLVSRKLCVMAQEVDAPEAVRAVNSLLEAAAVSAGKDAASVADDKAEVVQQLLLEHLAASELCGASGPDGDLGPSPAAAGGHVAATSLTVTARQLVACNMLSARVKALKQEQGLKADESLDEQQLNELAVHYRQIHERQRSCLGTSTSGLPEASREAAVALCRWLIMDSVLGRSRSTLLRWLADAGGGGRARQDAHAAAVRAKAIKLLGAAIEADVRVLSMTNVQEGIKGALADDSVLVREAAVDLIGKHISRNAELAVQYYDILVRASKDAGLTVRRRAIRLLWECCVRCPDFKHRSDALLRIVNRATDTEETMKSLVTKICAEIWFLPNIELEDEVEVAHVVRGPRQRALQLGEVVYASYLQMGSAASLPFHVQHPIVVTVRGIVGEDKPEYEAVRAGAREVGDALLARSLELQGESDPTDELFQCLLSLHVLCLADVKVLYRSEDPQKVVRSLAPYIKELPPSADPATRRKAEQLLVVLSLMGGCMGTLRHLDDDLSDGIAADLRNIILRVSHVQAVNVACQCLCSLAKLKPNHRNTVRQEASRYFNHLEYTRLTKDSAADQQRTLTARFLFTMGSLCRYGADILDEEVQDSKHPNCGAALDQVLHFHRSCADNLRQRETAIQALGLILIARPHLAVEVREVRPALESALDRSAPASIKCRCLSSLTELLRVDEEALLGRQAAARQETAAAQQASTMPEAEARAIARRNGEGDTGSVSSGMIQMLWDRIVALASDTTPAPPAGGAGGQTPPATPSGTSGAHGAVVRRRALELIEVIIRGGIVVPWSAIPALCALATDPERDTAARALDCLASTIAANVQFAAGQVPAGVKEAYDFHSRLWQLEHPGQPLEPGKCRPLIDGLSAVWSRLFQPDRALKTKFLTVLLKPLDDGCCLASGSAAKSDPHLLAFMSYLIAELPYKKMDELLTVLHRMNDILSRRAEAVLLRFKELRGEEPAKDARPSSSANGGLAPSPLPPGRAAPAGLSATLKAALAVSLMLLLKKYLRTSFELTPERVAKYDPSGAQRKAEEKLNAVRNPKLRFNASKLRTDVAAGAPRAGPCRPSASAMSSAGPAASAADGDAAAAMAEGVKEVYAVLKELMKQDEHDYKQAVNGGLADADGAEPHSPGGDADGVVINLESLMAAPDGGADATKPPLASRGRGRRGGRGSQGGGGRTAGGRGRGRGRAAAAADGAGGKGGPGAKKGRKRKRSDSDEESEGDDDSGNDEEVYQPRAAKRRAGKAH</sequence>
<dbReference type="GO" id="GO:1990414">
    <property type="term" value="P:replication-born double-strand break repair via sister chromatid exchange"/>
    <property type="evidence" value="ECO:0007669"/>
    <property type="project" value="TreeGrafter"/>
</dbReference>
<evidence type="ECO:0000256" key="1">
    <source>
        <dbReference type="ARBA" id="ARBA00004123"/>
    </source>
</evidence>
<feature type="region of interest" description="Disordered" evidence="7">
    <location>
        <begin position="1388"/>
        <end position="1486"/>
    </location>
</feature>
<dbReference type="GO" id="GO:0061775">
    <property type="term" value="F:cohesin loader activity"/>
    <property type="evidence" value="ECO:0007669"/>
    <property type="project" value="InterPro"/>
</dbReference>
<evidence type="ECO:0000256" key="7">
    <source>
        <dbReference type="SAM" id="MobiDB-lite"/>
    </source>
</evidence>
<feature type="compositionally biased region" description="Basic residues" evidence="7">
    <location>
        <begin position="1477"/>
        <end position="1486"/>
    </location>
</feature>
<comment type="similarity">
    <text evidence="2 6">Belongs to the SCC2/Nipped-B family.</text>
</comment>
<evidence type="ECO:0000256" key="5">
    <source>
        <dbReference type="ARBA" id="ARBA00023306"/>
    </source>
</evidence>
<feature type="compositionally biased region" description="Low complexity" evidence="7">
    <location>
        <begin position="993"/>
        <end position="1005"/>
    </location>
</feature>
<dbReference type="GO" id="GO:0140588">
    <property type="term" value="P:chromatin looping"/>
    <property type="evidence" value="ECO:0007669"/>
    <property type="project" value="InterPro"/>
</dbReference>
<feature type="domain" description="Sister chromatid cohesion C-terminal" evidence="8">
    <location>
        <begin position="1010"/>
        <end position="1178"/>
    </location>
</feature>
<dbReference type="STRING" id="33097.A0A150G8Y2"/>
<dbReference type="InterPro" id="IPR026003">
    <property type="entry name" value="Cohesin_HEAT"/>
</dbReference>
<keyword evidence="3 6" id="KW-0677">Repeat</keyword>
<dbReference type="Pfam" id="PF12830">
    <property type="entry name" value="Nipped-B_C"/>
    <property type="match status" value="1"/>
</dbReference>
<dbReference type="InterPro" id="IPR024986">
    <property type="entry name" value="Nipped-B_C"/>
</dbReference>
<organism evidence="9 10">
    <name type="scientific">Gonium pectorale</name>
    <name type="common">Green alga</name>
    <dbReference type="NCBI Taxonomy" id="33097"/>
    <lineage>
        <taxon>Eukaryota</taxon>
        <taxon>Viridiplantae</taxon>
        <taxon>Chlorophyta</taxon>
        <taxon>core chlorophytes</taxon>
        <taxon>Chlorophyceae</taxon>
        <taxon>CS clade</taxon>
        <taxon>Chlamydomonadales</taxon>
        <taxon>Volvocaceae</taxon>
        <taxon>Gonium</taxon>
    </lineage>
</organism>
<dbReference type="InterPro" id="IPR011989">
    <property type="entry name" value="ARM-like"/>
</dbReference>
<feature type="compositionally biased region" description="Acidic residues" evidence="7">
    <location>
        <begin position="1456"/>
        <end position="1472"/>
    </location>
</feature>
<feature type="region of interest" description="Disordered" evidence="7">
    <location>
        <begin position="1296"/>
        <end position="1318"/>
    </location>
</feature>
<dbReference type="GO" id="GO:0071169">
    <property type="term" value="P:establishment of protein localization to chromatin"/>
    <property type="evidence" value="ECO:0007669"/>
    <property type="project" value="TreeGrafter"/>
</dbReference>
<dbReference type="PANTHER" id="PTHR21704:SF18">
    <property type="entry name" value="NIPPED-B-LIKE PROTEIN"/>
    <property type="match status" value="1"/>
</dbReference>
<dbReference type="SUPFAM" id="SSF48371">
    <property type="entry name" value="ARM repeat"/>
    <property type="match status" value="1"/>
</dbReference>
<gene>
    <name evidence="9" type="ORF">GPECTOR_50g614</name>
</gene>
<feature type="compositionally biased region" description="Gly residues" evidence="7">
    <location>
        <begin position="1410"/>
        <end position="1423"/>
    </location>
</feature>
<dbReference type="Gene3D" id="1.25.10.10">
    <property type="entry name" value="Leucine-rich Repeat Variant"/>
    <property type="match status" value="1"/>
</dbReference>
<dbReference type="CDD" id="cd23958">
    <property type="entry name" value="SCC2"/>
    <property type="match status" value="1"/>
</dbReference>
<reference evidence="10" key="1">
    <citation type="journal article" date="2016" name="Nat. Commun.">
        <title>The Gonium pectorale genome demonstrates co-option of cell cycle regulation during the evolution of multicellularity.</title>
        <authorList>
            <person name="Hanschen E.R."/>
            <person name="Marriage T.N."/>
            <person name="Ferris P.J."/>
            <person name="Hamaji T."/>
            <person name="Toyoda A."/>
            <person name="Fujiyama A."/>
            <person name="Neme R."/>
            <person name="Noguchi H."/>
            <person name="Minakuchi Y."/>
            <person name="Suzuki M."/>
            <person name="Kawai-Toyooka H."/>
            <person name="Smith D.R."/>
            <person name="Sparks H."/>
            <person name="Anderson J."/>
            <person name="Bakaric R."/>
            <person name="Luria V."/>
            <person name="Karger A."/>
            <person name="Kirschner M.W."/>
            <person name="Durand P.M."/>
            <person name="Michod R.E."/>
            <person name="Nozaki H."/>
            <person name="Olson B.J."/>
        </authorList>
    </citation>
    <scope>NUCLEOTIDE SEQUENCE [LARGE SCALE GENOMIC DNA]</scope>
    <source>
        <strain evidence="10">NIES-2863</strain>
    </source>
</reference>
<dbReference type="Pfam" id="PF12765">
    <property type="entry name" value="Cohesin_HEAT"/>
    <property type="match status" value="1"/>
</dbReference>
<evidence type="ECO:0000313" key="10">
    <source>
        <dbReference type="Proteomes" id="UP000075714"/>
    </source>
</evidence>